<proteinExistence type="predicted"/>
<evidence type="ECO:0000313" key="4">
    <source>
        <dbReference type="Proteomes" id="UP001549077"/>
    </source>
</evidence>
<evidence type="ECO:0000259" key="2">
    <source>
        <dbReference type="PROSITE" id="PS50994"/>
    </source>
</evidence>
<dbReference type="EMBL" id="JBEPMY010000040">
    <property type="protein sequence ID" value="MET3758935.1"/>
    <property type="molecule type" value="Genomic_DNA"/>
</dbReference>
<dbReference type="NCBIfam" id="NF033546">
    <property type="entry name" value="transpos_IS21"/>
    <property type="match status" value="1"/>
</dbReference>
<organism evidence="3 4">
    <name type="scientific">Rhizobium binae</name>
    <dbReference type="NCBI Taxonomy" id="1138190"/>
    <lineage>
        <taxon>Bacteria</taxon>
        <taxon>Pseudomonadati</taxon>
        <taxon>Pseudomonadota</taxon>
        <taxon>Alphaproteobacteria</taxon>
        <taxon>Hyphomicrobiales</taxon>
        <taxon>Rhizobiaceae</taxon>
        <taxon>Rhizobium/Agrobacterium group</taxon>
        <taxon>Rhizobium</taxon>
    </lineage>
</organism>
<evidence type="ECO:0000259" key="1">
    <source>
        <dbReference type="PROSITE" id="PS50532"/>
    </source>
</evidence>
<feature type="domain" description="Integrase catalytic" evidence="2">
    <location>
        <begin position="121"/>
        <end position="260"/>
    </location>
</feature>
<dbReference type="PROSITE" id="PS50532">
    <property type="entry name" value="HTH_IS408"/>
    <property type="match status" value="1"/>
</dbReference>
<accession>A0ABV2MR48</accession>
<dbReference type="Proteomes" id="UP001549077">
    <property type="component" value="Unassembled WGS sequence"/>
</dbReference>
<name>A0ABV2MR48_9HYPH</name>
<dbReference type="InterPro" id="IPR001584">
    <property type="entry name" value="Integrase_cat-core"/>
</dbReference>
<feature type="domain" description="HTH IS408-type" evidence="1">
    <location>
        <begin position="4"/>
        <end position="86"/>
    </location>
</feature>
<dbReference type="PROSITE" id="PS50994">
    <property type="entry name" value="INTEGRASE"/>
    <property type="match status" value="1"/>
</dbReference>
<gene>
    <name evidence="3" type="ORF">ABID08_006319</name>
</gene>
<dbReference type="InterPro" id="IPR017895">
    <property type="entry name" value="HTH_IS408/IS1162_type"/>
</dbReference>
<dbReference type="PANTHER" id="PTHR35004">
    <property type="entry name" value="TRANSPOSASE RV3428C-RELATED"/>
    <property type="match status" value="1"/>
</dbReference>
<reference evidence="3 4" key="1">
    <citation type="submission" date="2024-06" db="EMBL/GenBank/DDBJ databases">
        <title>Genomic Encyclopedia of Type Strains, Phase IV (KMG-IV): sequencing the most valuable type-strain genomes for metagenomic binning, comparative biology and taxonomic classification.</title>
        <authorList>
            <person name="Goeker M."/>
        </authorList>
    </citation>
    <scope>NUCLEOTIDE SEQUENCE [LARGE SCALE GENOMIC DNA]</scope>
    <source>
        <strain evidence="3 4">DSM 29288</strain>
    </source>
</reference>
<comment type="caution">
    <text evidence="3">The sequence shown here is derived from an EMBL/GenBank/DDBJ whole genome shotgun (WGS) entry which is preliminary data.</text>
</comment>
<dbReference type="PANTHER" id="PTHR35004:SF8">
    <property type="entry name" value="TRANSPOSASE RV3428C-RELATED"/>
    <property type="match status" value="1"/>
</dbReference>
<protein>
    <submittedName>
        <fullName evidence="3">Transposase</fullName>
    </submittedName>
</protein>
<evidence type="ECO:0000313" key="3">
    <source>
        <dbReference type="EMBL" id="MET3758935.1"/>
    </source>
</evidence>
<keyword evidence="4" id="KW-1185">Reference proteome</keyword>
<sequence length="356" mass="39635">MRRVREILRYRFEQGLGHKSIAVRVGTAPSTVRETLRRAAVAGLSWPLGDEVSDAVLEAALYRAAGTKIGHRRAPEPDWAQVHRELKRKHMTLQILWDEYIGHHPDGYRYSRYCDLYRGWALKLPVTMRQDHAAGDKLFVDYAGDTVTVVVDRLSGKTRQAHLFVAVLGASSLSFAQARWTETLPDWVECHVQALEFFGGAPALLVPDNAKVAIIKACHFDPQVNRTYCAMAAHYGSAVLPTRPRRPRDKAAFAIAPSTVWARSMRRSPICCMILTTSVFFAGLASRAANCSKSSTDPRFKAIACGTLCLCGMAYPACRVGLPRRDRAALLLCPLPLRSRAGRGAHHRQYDRTHST</sequence>